<feature type="transmembrane region" description="Helical" evidence="1">
    <location>
        <begin position="159"/>
        <end position="181"/>
    </location>
</feature>
<gene>
    <name evidence="2" type="ORF">IC617_15005</name>
</gene>
<dbReference type="RefSeq" id="WP_191145803.1">
    <property type="nucleotide sequence ID" value="NZ_JACXAF010000022.1"/>
</dbReference>
<sequence length="536" mass="59104">MKSLTIKKLYTIHSWVGVITGILLFVVAFTGAVAVFGRPELKIWASPEIRTPLTLDPIRIEQLVHEYAQKVPANHFDAISISVPGVRSASALLIRYEYHGHDHENGGPDSVIQYDFDPRSYQLLNEKRSDFESLFADWQYDVADFIVNFHADLHLGRPVGLLITGLLGLTLMASLVTGVIIHRKILRQMFTFRPFKGFSLLVNDGHKVMGIWGVVFHGLIGFTGAFLGLALVILVPAAAYVSYQGDMDALIEDFTAAPEPVLAQVDAPTQIAGPLRHAFNFHPDSVATSTRIVGYGDQNAVIYTNMIGGPQMYGQTLEYQGASGEFVQAFGNFGKVDGVSGIILDIMFPAHFGNFGGVLVKIVWTLLGLSTALLPLSGIMLWLERGINSANPKFRVTTYQRFNRLVIGSCGGVVVACALLFPIQLLLNFTSLNLPNNQLIFGSFFVSWVLCIVWALMAFDAALTVKWMTRITAGLLISVMPLDALLSGSHLFNLFTTQHFVSVAVDWVLFAIGCLLWWLSARWQPRSVAFQSTKIH</sequence>
<dbReference type="AlphaFoldDB" id="A0A8J6UJJ7"/>
<organism evidence="2 3">
    <name type="scientific">Neiella litorisoli</name>
    <dbReference type="NCBI Taxonomy" id="2771431"/>
    <lineage>
        <taxon>Bacteria</taxon>
        <taxon>Pseudomonadati</taxon>
        <taxon>Pseudomonadota</taxon>
        <taxon>Gammaproteobacteria</taxon>
        <taxon>Alteromonadales</taxon>
        <taxon>Echinimonadaceae</taxon>
        <taxon>Neiella</taxon>
    </lineage>
</organism>
<dbReference type="Proteomes" id="UP000638014">
    <property type="component" value="Unassembled WGS sequence"/>
</dbReference>
<dbReference type="PANTHER" id="PTHR34219:SF3">
    <property type="entry name" value="BLL7967 PROTEIN"/>
    <property type="match status" value="1"/>
</dbReference>
<evidence type="ECO:0000313" key="3">
    <source>
        <dbReference type="Proteomes" id="UP000638014"/>
    </source>
</evidence>
<keyword evidence="1" id="KW-0472">Membrane</keyword>
<feature type="transmembrane region" description="Helical" evidence="1">
    <location>
        <begin position="439"/>
        <end position="459"/>
    </location>
</feature>
<keyword evidence="1" id="KW-0812">Transmembrane</keyword>
<comment type="caution">
    <text evidence="2">The sequence shown here is derived from an EMBL/GenBank/DDBJ whole genome shotgun (WGS) entry which is preliminary data.</text>
</comment>
<feature type="transmembrane region" description="Helical" evidence="1">
    <location>
        <begin position="362"/>
        <end position="383"/>
    </location>
</feature>
<dbReference type="EMBL" id="JACXAF010000022">
    <property type="protein sequence ID" value="MBD1390738.1"/>
    <property type="molecule type" value="Genomic_DNA"/>
</dbReference>
<keyword evidence="1" id="KW-1133">Transmembrane helix</keyword>
<protein>
    <submittedName>
        <fullName evidence="2">PepSY domain-containing protein</fullName>
    </submittedName>
</protein>
<feature type="transmembrane region" description="Helical" evidence="1">
    <location>
        <begin position="214"/>
        <end position="241"/>
    </location>
</feature>
<name>A0A8J6UJJ7_9GAMM</name>
<feature type="transmembrane region" description="Helical" evidence="1">
    <location>
        <begin position="404"/>
        <end position="427"/>
    </location>
</feature>
<dbReference type="PANTHER" id="PTHR34219">
    <property type="entry name" value="IRON-REGULATED INNER MEMBRANE PROTEIN-RELATED"/>
    <property type="match status" value="1"/>
</dbReference>
<proteinExistence type="predicted"/>
<evidence type="ECO:0000256" key="1">
    <source>
        <dbReference type="SAM" id="Phobius"/>
    </source>
</evidence>
<reference evidence="2" key="1">
    <citation type="submission" date="2020-09" db="EMBL/GenBank/DDBJ databases">
        <title>A novel bacterium of genus Neiella, isolated from South China Sea.</title>
        <authorList>
            <person name="Huang H."/>
            <person name="Mo K."/>
            <person name="Hu Y."/>
        </authorList>
    </citation>
    <scope>NUCLEOTIDE SEQUENCE</scope>
    <source>
        <strain evidence="2">HB171785</strain>
    </source>
</reference>
<evidence type="ECO:0000313" key="2">
    <source>
        <dbReference type="EMBL" id="MBD1390738.1"/>
    </source>
</evidence>
<keyword evidence="3" id="KW-1185">Reference proteome</keyword>
<dbReference type="Pfam" id="PF03929">
    <property type="entry name" value="PepSY_TM"/>
    <property type="match status" value="1"/>
</dbReference>
<feature type="transmembrane region" description="Helical" evidence="1">
    <location>
        <begin position="498"/>
        <end position="519"/>
    </location>
</feature>
<feature type="transmembrane region" description="Helical" evidence="1">
    <location>
        <begin position="12"/>
        <end position="36"/>
    </location>
</feature>
<dbReference type="InterPro" id="IPR005625">
    <property type="entry name" value="PepSY-ass_TM"/>
</dbReference>
<accession>A0A8J6UJJ7</accession>
<feature type="transmembrane region" description="Helical" evidence="1">
    <location>
        <begin position="471"/>
        <end position="492"/>
    </location>
</feature>